<reference evidence="1 2" key="1">
    <citation type="submission" date="2017-05" db="EMBL/GenBank/DDBJ databases">
        <authorList>
            <person name="Varghese N."/>
            <person name="Submissions S."/>
        </authorList>
    </citation>
    <scope>NUCLEOTIDE SEQUENCE [LARGE SCALE GENOMIC DNA]</scope>
    <source>
        <strain evidence="1 2">DSM 21194</strain>
    </source>
</reference>
<evidence type="ECO:0000313" key="1">
    <source>
        <dbReference type="EMBL" id="SMO58466.1"/>
    </source>
</evidence>
<gene>
    <name evidence="1" type="ORF">SAMN06265218_10649</name>
</gene>
<sequence>MTGTLFESISVKTRMPDLLSEAKRSIYMRKAEYRFFLSNPFTTLMHLWLHNYMTVIKATMNYTHKILF</sequence>
<dbReference type="Proteomes" id="UP000317593">
    <property type="component" value="Unassembled WGS sequence"/>
</dbReference>
<evidence type="ECO:0000313" key="2">
    <source>
        <dbReference type="Proteomes" id="UP000317593"/>
    </source>
</evidence>
<protein>
    <submittedName>
        <fullName evidence="1">Uncharacterized protein</fullName>
    </submittedName>
</protein>
<dbReference type="AlphaFoldDB" id="A0A521CGA2"/>
<name>A0A521CGA2_9BACT</name>
<organism evidence="1 2">
    <name type="scientific">Fodinibius sediminis</name>
    <dbReference type="NCBI Taxonomy" id="1214077"/>
    <lineage>
        <taxon>Bacteria</taxon>
        <taxon>Pseudomonadati</taxon>
        <taxon>Balneolota</taxon>
        <taxon>Balneolia</taxon>
        <taxon>Balneolales</taxon>
        <taxon>Balneolaceae</taxon>
        <taxon>Fodinibius</taxon>
    </lineage>
</organism>
<accession>A0A521CGA2</accession>
<dbReference type="EMBL" id="FXTH01000006">
    <property type="protein sequence ID" value="SMO58466.1"/>
    <property type="molecule type" value="Genomic_DNA"/>
</dbReference>
<proteinExistence type="predicted"/>
<keyword evidence="2" id="KW-1185">Reference proteome</keyword>